<dbReference type="InterPro" id="IPR037069">
    <property type="entry name" value="AcylCoA_DH/ox_N_sf"/>
</dbReference>
<protein>
    <submittedName>
        <fullName evidence="10">Acyl-CoA dehydrogenase</fullName>
    </submittedName>
</protein>
<comment type="similarity">
    <text evidence="2 6">Belongs to the acyl-CoA dehydrogenase family.</text>
</comment>
<dbReference type="EMBL" id="SMFP01000003">
    <property type="protein sequence ID" value="TDE39744.1"/>
    <property type="molecule type" value="Genomic_DNA"/>
</dbReference>
<keyword evidence="5 6" id="KW-0560">Oxidoreductase</keyword>
<dbReference type="GO" id="GO:0050660">
    <property type="term" value="F:flavin adenine dinucleotide binding"/>
    <property type="evidence" value="ECO:0007669"/>
    <property type="project" value="InterPro"/>
</dbReference>
<dbReference type="RefSeq" id="WP_132827998.1">
    <property type="nucleotide sequence ID" value="NZ_SMFP01000003.1"/>
</dbReference>
<keyword evidence="4 6" id="KW-0274">FAD</keyword>
<dbReference type="InterPro" id="IPR006089">
    <property type="entry name" value="Acyl-CoA_DH_CS"/>
</dbReference>
<evidence type="ECO:0000259" key="9">
    <source>
        <dbReference type="Pfam" id="PF02771"/>
    </source>
</evidence>
<comment type="caution">
    <text evidence="10">The sequence shown here is derived from an EMBL/GenBank/DDBJ whole genome shotgun (WGS) entry which is preliminary data.</text>
</comment>
<dbReference type="Gene3D" id="1.20.140.10">
    <property type="entry name" value="Butyryl-CoA Dehydrogenase, subunit A, domain 3"/>
    <property type="match status" value="1"/>
</dbReference>
<dbReference type="PROSITE" id="PS00073">
    <property type="entry name" value="ACYL_COA_DH_2"/>
    <property type="match status" value="1"/>
</dbReference>
<dbReference type="Proteomes" id="UP000294662">
    <property type="component" value="Unassembled WGS sequence"/>
</dbReference>
<dbReference type="PANTHER" id="PTHR43884">
    <property type="entry name" value="ACYL-COA DEHYDROGENASE"/>
    <property type="match status" value="1"/>
</dbReference>
<feature type="domain" description="Acyl-CoA dehydrogenase/oxidase C-terminal" evidence="7">
    <location>
        <begin position="235"/>
        <end position="383"/>
    </location>
</feature>
<evidence type="ECO:0000256" key="1">
    <source>
        <dbReference type="ARBA" id="ARBA00001974"/>
    </source>
</evidence>
<dbReference type="Pfam" id="PF02771">
    <property type="entry name" value="Acyl-CoA_dh_N"/>
    <property type="match status" value="1"/>
</dbReference>
<evidence type="ECO:0000256" key="4">
    <source>
        <dbReference type="ARBA" id="ARBA00022827"/>
    </source>
</evidence>
<dbReference type="InterPro" id="IPR009100">
    <property type="entry name" value="AcylCoA_DH/oxidase_NM_dom_sf"/>
</dbReference>
<evidence type="ECO:0000256" key="3">
    <source>
        <dbReference type="ARBA" id="ARBA00022630"/>
    </source>
</evidence>
<dbReference type="Gene3D" id="2.40.110.10">
    <property type="entry name" value="Butyryl-CoA Dehydrogenase, subunit A, domain 2"/>
    <property type="match status" value="1"/>
</dbReference>
<dbReference type="PANTHER" id="PTHR43884:SF12">
    <property type="entry name" value="ISOVALERYL-COA DEHYDROGENASE, MITOCHONDRIAL-RELATED"/>
    <property type="match status" value="1"/>
</dbReference>
<dbReference type="InterPro" id="IPR036250">
    <property type="entry name" value="AcylCo_DH-like_C"/>
</dbReference>
<organism evidence="10 11">
    <name type="scientific">Antarcticimicrobium sediminis</name>
    <dbReference type="NCBI Taxonomy" id="2546227"/>
    <lineage>
        <taxon>Bacteria</taxon>
        <taxon>Pseudomonadati</taxon>
        <taxon>Pseudomonadota</taxon>
        <taxon>Alphaproteobacteria</taxon>
        <taxon>Rhodobacterales</taxon>
        <taxon>Paracoccaceae</taxon>
        <taxon>Antarcticimicrobium</taxon>
    </lineage>
</organism>
<dbReference type="OrthoDB" id="9775090at2"/>
<evidence type="ECO:0000259" key="8">
    <source>
        <dbReference type="Pfam" id="PF02770"/>
    </source>
</evidence>
<dbReference type="Pfam" id="PF00441">
    <property type="entry name" value="Acyl-CoA_dh_1"/>
    <property type="match status" value="1"/>
</dbReference>
<dbReference type="FunFam" id="1.20.140.10:FF:000001">
    <property type="entry name" value="Acyl-CoA dehydrogenase"/>
    <property type="match status" value="1"/>
</dbReference>
<dbReference type="InterPro" id="IPR013786">
    <property type="entry name" value="AcylCoA_DH/ox_N"/>
</dbReference>
<dbReference type="GO" id="GO:0003995">
    <property type="term" value="F:acyl-CoA dehydrogenase activity"/>
    <property type="evidence" value="ECO:0007669"/>
    <property type="project" value="InterPro"/>
</dbReference>
<gene>
    <name evidence="10" type="ORF">E1B25_06755</name>
</gene>
<dbReference type="Gene3D" id="1.10.540.10">
    <property type="entry name" value="Acyl-CoA dehydrogenase/oxidase, N-terminal domain"/>
    <property type="match status" value="1"/>
</dbReference>
<dbReference type="InterPro" id="IPR046373">
    <property type="entry name" value="Acyl-CoA_Oxase/DH_mid-dom_sf"/>
</dbReference>
<dbReference type="Pfam" id="PF02770">
    <property type="entry name" value="Acyl-CoA_dh_M"/>
    <property type="match status" value="1"/>
</dbReference>
<name>A0A4R5EXM7_9RHOB</name>
<proteinExistence type="inferred from homology"/>
<evidence type="ECO:0000313" key="10">
    <source>
        <dbReference type="EMBL" id="TDE39744.1"/>
    </source>
</evidence>
<dbReference type="InterPro" id="IPR006091">
    <property type="entry name" value="Acyl-CoA_Oxase/DH_mid-dom"/>
</dbReference>
<dbReference type="SUPFAM" id="SSF56645">
    <property type="entry name" value="Acyl-CoA dehydrogenase NM domain-like"/>
    <property type="match status" value="1"/>
</dbReference>
<evidence type="ECO:0000259" key="7">
    <source>
        <dbReference type="Pfam" id="PF00441"/>
    </source>
</evidence>
<feature type="domain" description="Acyl-CoA dehydrogenase/oxidase N-terminal" evidence="9">
    <location>
        <begin position="13"/>
        <end position="122"/>
    </location>
</feature>
<dbReference type="FunFam" id="2.40.110.10:FF:000002">
    <property type="entry name" value="Acyl-CoA dehydrogenase fadE12"/>
    <property type="match status" value="1"/>
</dbReference>
<sequence>MSLITKTSGWAQDEHGMFADSVGRFYDAELVPNIDRWVEQGLVDRAFWTKAGEAGIMGGAIAEEFGGSGGGIGFDAIAVYEQGARGDSGWGFSIQSIVMHYLVSFATEEQKARWLPKLVTGEMVAAIAMTEPGTGSDLQAVRTTAEKDGNSYRLNGSKTFITNGHTADLIIVVAKTAKGAGAKGVSLIALETEGAEGFRRGRNLKKLGMKANDTAELFFEDVKVPMTNLLGNEEGQGFYQLMKQLPWERLLIALTALGVIDFAIAETVKYVQERKAFGQRVMDFQNTRFKLAEMKTKAELLRSFVNDCITRLEVGELDAATASMAKYWGSQTQNEVVHECLQLFGGYGYMMEYPIARLYADSRVQMIYGGTNEIMKELIARSLDV</sequence>
<dbReference type="SUPFAM" id="SSF47203">
    <property type="entry name" value="Acyl-CoA dehydrogenase C-terminal domain-like"/>
    <property type="match status" value="1"/>
</dbReference>
<comment type="cofactor">
    <cofactor evidence="1 6">
        <name>FAD</name>
        <dbReference type="ChEBI" id="CHEBI:57692"/>
    </cofactor>
</comment>
<feature type="domain" description="Acyl-CoA oxidase/dehydrogenase middle" evidence="8">
    <location>
        <begin position="126"/>
        <end position="222"/>
    </location>
</feature>
<evidence type="ECO:0000256" key="2">
    <source>
        <dbReference type="ARBA" id="ARBA00009347"/>
    </source>
</evidence>
<reference evidence="10 11" key="1">
    <citation type="submission" date="2019-03" db="EMBL/GenBank/DDBJ databases">
        <authorList>
            <person name="Zhang S."/>
        </authorList>
    </citation>
    <scope>NUCLEOTIDE SEQUENCE [LARGE SCALE GENOMIC DNA]</scope>
    <source>
        <strain evidence="10 11">S4J41</strain>
    </source>
</reference>
<evidence type="ECO:0000313" key="11">
    <source>
        <dbReference type="Proteomes" id="UP000294662"/>
    </source>
</evidence>
<keyword evidence="11" id="KW-1185">Reference proteome</keyword>
<accession>A0A4R5EXM7</accession>
<dbReference type="AlphaFoldDB" id="A0A4R5EXM7"/>
<keyword evidence="3 6" id="KW-0285">Flavoprotein</keyword>
<dbReference type="InterPro" id="IPR009075">
    <property type="entry name" value="AcylCo_DH/oxidase_C"/>
</dbReference>
<evidence type="ECO:0000256" key="5">
    <source>
        <dbReference type="ARBA" id="ARBA00023002"/>
    </source>
</evidence>
<evidence type="ECO:0000256" key="6">
    <source>
        <dbReference type="RuleBase" id="RU362125"/>
    </source>
</evidence>